<dbReference type="InterPro" id="IPR004332">
    <property type="entry name" value="Transposase_MuDR"/>
</dbReference>
<evidence type="ECO:0000313" key="2">
    <source>
        <dbReference type="EnsemblPlants" id="Bo1g094280.1"/>
    </source>
</evidence>
<dbReference type="EnsemblPlants" id="Bo1g094280.1">
    <property type="protein sequence ID" value="Bo1g094280.1"/>
    <property type="gene ID" value="Bo1g094280"/>
</dbReference>
<accession>A0A0D3AAG0</accession>
<feature type="domain" description="Transposase MuDR plant" evidence="1">
    <location>
        <begin position="349"/>
        <end position="409"/>
    </location>
</feature>
<dbReference type="OMA" id="TCKERTC"/>
<evidence type="ECO:0000313" key="3">
    <source>
        <dbReference type="Proteomes" id="UP000032141"/>
    </source>
</evidence>
<reference evidence="2" key="2">
    <citation type="submission" date="2015-03" db="UniProtKB">
        <authorList>
            <consortium name="EnsemblPlants"/>
        </authorList>
    </citation>
    <scope>IDENTIFICATION</scope>
</reference>
<dbReference type="HOGENOM" id="CLU_555938_0_0_1"/>
<proteinExistence type="predicted"/>
<evidence type="ECO:0000259" key="1">
    <source>
        <dbReference type="Pfam" id="PF03108"/>
    </source>
</evidence>
<dbReference type="AlphaFoldDB" id="A0A0D3AAG0"/>
<sequence length="491" mass="55261">MEDQCMVMCGEWVCGNGGKWDFVLDKRQMGRLVLLYEGMSLRELKGNVLREFGVNEGLFAASLSYWPPSSLELATGIRTPPVLLTSDGAIRFFLQHLRVKGAMNLFVGFVRNSPDKDEYIDDSGMGFVTHVPMKPKGPLNVGIGSSRRSFVSSKAPKPPIVNLEDVEFVREVERVEEEIKGGSAFGKEPTLSGSSLGEDYVVDEVDDRDVSPRGYDQEFWSPLLHSDFAGSNVVNVIYNEDEIVENLTKKSGPYRYTCTTNDAFDHVVEVGGTSNVKTDYGGDKHPWMGGSSYNPWMGGNQNVDRGAQRSTRKLDEVDDEEFDIPPLFDDTSYAAAEIPDMDLEEGDGKIYVGKVFGNKEDCQISLAIYTIRNQFRFKQTRTKVDYFVVDCPDKRCDWRVTAHEIKGSGYYEIRKAQLDHSCPIEFRQGYQSRATSRVIAAVYKSKFDDPGEGPVPTELQKLVLEDLRVGASYMKCYRTKEAFRVLMKIHI</sequence>
<dbReference type="Pfam" id="PF03108">
    <property type="entry name" value="DBD_Tnp_Mut"/>
    <property type="match status" value="1"/>
</dbReference>
<keyword evidence="3" id="KW-1185">Reference proteome</keyword>
<organism evidence="2 3">
    <name type="scientific">Brassica oleracea var. oleracea</name>
    <dbReference type="NCBI Taxonomy" id="109376"/>
    <lineage>
        <taxon>Eukaryota</taxon>
        <taxon>Viridiplantae</taxon>
        <taxon>Streptophyta</taxon>
        <taxon>Embryophyta</taxon>
        <taxon>Tracheophyta</taxon>
        <taxon>Spermatophyta</taxon>
        <taxon>Magnoliopsida</taxon>
        <taxon>eudicotyledons</taxon>
        <taxon>Gunneridae</taxon>
        <taxon>Pentapetalae</taxon>
        <taxon>rosids</taxon>
        <taxon>malvids</taxon>
        <taxon>Brassicales</taxon>
        <taxon>Brassicaceae</taxon>
        <taxon>Brassiceae</taxon>
        <taxon>Brassica</taxon>
    </lineage>
</organism>
<protein>
    <recommendedName>
        <fullName evidence="1">Transposase MuDR plant domain-containing protein</fullName>
    </recommendedName>
</protein>
<reference evidence="2 3" key="1">
    <citation type="journal article" date="2014" name="Genome Biol.">
        <title>Transcriptome and methylome profiling reveals relics of genome dominance in the mesopolyploid Brassica oleracea.</title>
        <authorList>
            <person name="Parkin I.A."/>
            <person name="Koh C."/>
            <person name="Tang H."/>
            <person name="Robinson S.J."/>
            <person name="Kagale S."/>
            <person name="Clarke W.E."/>
            <person name="Town C.D."/>
            <person name="Nixon J."/>
            <person name="Krishnakumar V."/>
            <person name="Bidwell S.L."/>
            <person name="Denoeud F."/>
            <person name="Belcram H."/>
            <person name="Links M.G."/>
            <person name="Just J."/>
            <person name="Clarke C."/>
            <person name="Bender T."/>
            <person name="Huebert T."/>
            <person name="Mason A.S."/>
            <person name="Pires J.C."/>
            <person name="Barker G."/>
            <person name="Moore J."/>
            <person name="Walley P.G."/>
            <person name="Manoli S."/>
            <person name="Batley J."/>
            <person name="Edwards D."/>
            <person name="Nelson M.N."/>
            <person name="Wang X."/>
            <person name="Paterson A.H."/>
            <person name="King G."/>
            <person name="Bancroft I."/>
            <person name="Chalhoub B."/>
            <person name="Sharpe A.G."/>
        </authorList>
    </citation>
    <scope>NUCLEOTIDE SEQUENCE</scope>
    <source>
        <strain evidence="2 3">cv. TO1000</strain>
    </source>
</reference>
<name>A0A0D3AAG0_BRAOL</name>
<dbReference type="Proteomes" id="UP000032141">
    <property type="component" value="Chromosome C1"/>
</dbReference>
<dbReference type="Gramene" id="Bo1g094280.1">
    <property type="protein sequence ID" value="Bo1g094280.1"/>
    <property type="gene ID" value="Bo1g094280"/>
</dbReference>